<feature type="region of interest" description="Disordered" evidence="1">
    <location>
        <begin position="1"/>
        <end position="80"/>
    </location>
</feature>
<comment type="caution">
    <text evidence="3">The sequence shown here is derived from an EMBL/GenBank/DDBJ whole genome shotgun (WGS) entry which is preliminary data.</text>
</comment>
<dbReference type="PANTHER" id="PTHR12854:SF7">
    <property type="entry name" value="ATAXIN-2 HOMOLOG"/>
    <property type="match status" value="1"/>
</dbReference>
<feature type="domain" description="LsmAD" evidence="2">
    <location>
        <begin position="283"/>
        <end position="358"/>
    </location>
</feature>
<feature type="region of interest" description="Disordered" evidence="1">
    <location>
        <begin position="333"/>
        <end position="371"/>
    </location>
</feature>
<feature type="compositionally biased region" description="Low complexity" evidence="1">
    <location>
        <begin position="539"/>
        <end position="559"/>
    </location>
</feature>
<feature type="compositionally biased region" description="Low complexity" evidence="1">
    <location>
        <begin position="740"/>
        <end position="762"/>
    </location>
</feature>
<dbReference type="AlphaFoldDB" id="A0AAV0TYJ1"/>
<feature type="compositionally biased region" description="Basic residues" evidence="1">
    <location>
        <begin position="24"/>
        <end position="33"/>
    </location>
</feature>
<feature type="region of interest" description="Disordered" evidence="1">
    <location>
        <begin position="466"/>
        <end position="574"/>
    </location>
</feature>
<keyword evidence="4" id="KW-1185">Reference proteome</keyword>
<dbReference type="GO" id="GO:0034063">
    <property type="term" value="P:stress granule assembly"/>
    <property type="evidence" value="ECO:0007669"/>
    <property type="project" value="TreeGrafter"/>
</dbReference>
<dbReference type="InterPro" id="IPR009604">
    <property type="entry name" value="LsmAD_domain"/>
</dbReference>
<feature type="region of interest" description="Disordered" evidence="1">
    <location>
        <begin position="717"/>
        <end position="784"/>
    </location>
</feature>
<dbReference type="InterPro" id="IPR025852">
    <property type="entry name" value="SM_dom_ATX"/>
</dbReference>
<evidence type="ECO:0000259" key="2">
    <source>
        <dbReference type="SMART" id="SM01272"/>
    </source>
</evidence>
<dbReference type="Proteomes" id="UP001162031">
    <property type="component" value="Unassembled WGS sequence"/>
</dbReference>
<feature type="compositionally biased region" description="Basic and acidic residues" evidence="1">
    <location>
        <begin position="349"/>
        <end position="359"/>
    </location>
</feature>
<dbReference type="GO" id="GO:0010494">
    <property type="term" value="C:cytoplasmic stress granule"/>
    <property type="evidence" value="ECO:0007669"/>
    <property type="project" value="TreeGrafter"/>
</dbReference>
<name>A0AAV0TYJ1_HYABA</name>
<dbReference type="Pfam" id="PF06741">
    <property type="entry name" value="LsmAD"/>
    <property type="match status" value="1"/>
</dbReference>
<dbReference type="EMBL" id="CANTFL010000987">
    <property type="protein sequence ID" value="CAI5729339.1"/>
    <property type="molecule type" value="Genomic_DNA"/>
</dbReference>
<dbReference type="Pfam" id="PF14438">
    <property type="entry name" value="SM-ATX"/>
    <property type="match status" value="1"/>
</dbReference>
<feature type="compositionally biased region" description="Pro residues" evidence="1">
    <location>
        <begin position="54"/>
        <end position="65"/>
    </location>
</feature>
<organism evidence="3 4">
    <name type="scientific">Hyaloperonospora brassicae</name>
    <name type="common">Brassica downy mildew</name>
    <name type="synonym">Peronospora brassicae</name>
    <dbReference type="NCBI Taxonomy" id="162125"/>
    <lineage>
        <taxon>Eukaryota</taxon>
        <taxon>Sar</taxon>
        <taxon>Stramenopiles</taxon>
        <taxon>Oomycota</taxon>
        <taxon>Peronosporomycetes</taxon>
        <taxon>Peronosporales</taxon>
        <taxon>Peronosporaceae</taxon>
        <taxon>Hyaloperonospora</taxon>
    </lineage>
</organism>
<feature type="compositionally biased region" description="Basic and acidic residues" evidence="1">
    <location>
        <begin position="515"/>
        <end position="537"/>
    </location>
</feature>
<proteinExistence type="predicted"/>
<feature type="compositionally biased region" description="Basic and acidic residues" evidence="1">
    <location>
        <begin position="473"/>
        <end position="484"/>
    </location>
</feature>
<dbReference type="InterPro" id="IPR045117">
    <property type="entry name" value="ATXN2-like"/>
</dbReference>
<protein>
    <recommendedName>
        <fullName evidence="2">LsmAD domain-containing protein</fullName>
    </recommendedName>
</protein>
<evidence type="ECO:0000256" key="1">
    <source>
        <dbReference type="SAM" id="MobiDB-lite"/>
    </source>
</evidence>
<dbReference type="PANTHER" id="PTHR12854">
    <property type="entry name" value="ATAXIN 2-RELATED"/>
    <property type="match status" value="1"/>
</dbReference>
<gene>
    <name evidence="3" type="ORF">HBR001_LOCUS4537</name>
</gene>
<reference evidence="3" key="1">
    <citation type="submission" date="2022-12" db="EMBL/GenBank/DDBJ databases">
        <authorList>
            <person name="Webb A."/>
        </authorList>
    </citation>
    <scope>NUCLEOTIDE SEQUENCE</scope>
    <source>
        <strain evidence="3">Hp1</strain>
    </source>
</reference>
<evidence type="ECO:0000313" key="4">
    <source>
        <dbReference type="Proteomes" id="UP001162031"/>
    </source>
</evidence>
<evidence type="ECO:0000313" key="3">
    <source>
        <dbReference type="EMBL" id="CAI5729339.1"/>
    </source>
</evidence>
<sequence length="784" mass="80688">MASTKPAGQAAVPRKGSNNASVTKSHHKKKKKTPLSSSPSSSKGNSPGNETPVPVDPRPVDPPPVSGAWGKPDPLATSVPPPGFASSHVVDSIHANFSDAHVRLLRHRALFTFRFLVGKAVELRLVAPDERYAGILDCIDPDDFSVVLKNARRLASPRSSAGAKPFADGSTVVFRRHQLAHVVADGAIDDADSCRFAVASSGSSAAAAAAGGAFRTDTEISGTSREHLIGRQLEAASSWLDPALDTDALEDSATASALGDARQSAGPRKTGAWDQFEANEKLFGVVSTYDESMYTTTLDKSKISSAQARAAATLAQEIEQQTAEGNFHLQEERGQWGRGGPRATDVDEETRYSSVDRRGARAARGGGNVYVPPALRHAQHAASGDKLHDLTGAAKGTGAVPTGTAKTVASSTPEAVSSAPAVADAAVAVAAAAPKPLSFSEAVTGRSAPAPAPAAAPATATAARRVAASAGVSKDEPEEKKESAADLQNAAVSAQQVHNKDNKSVAGKLKGAATKKKDVVGGNEKKTETKAGQKSESKPVSSCSTPTTVTTTSTSTTTTARKAAKDETSKAASKKGLNLNAKEFRLSASAAEFTPSFSVAPVMRGGQAVSPYHHGSPGTMPYPHPAMGYPPPMQEEWMYDGAMGVEEGGEMGMPPYMQGGYAMPMGPNGVPMMYSPIMPQQNMRMMGGQRGNYGGYQQQVYTPRGYCSPPNGGIPGAGVPFAGGSSMPGGTGPQPPLPPSSSSGNAPSEASTAGAPAPAASAMNSEVHPAVARSKQVPSASKKK</sequence>
<feature type="compositionally biased region" description="Low complexity" evidence="1">
    <location>
        <begin position="34"/>
        <end position="43"/>
    </location>
</feature>
<dbReference type="SMART" id="SM01272">
    <property type="entry name" value="LsmAD"/>
    <property type="match status" value="1"/>
</dbReference>
<accession>A0AAV0TYJ1</accession>
<dbReference type="GO" id="GO:0003729">
    <property type="term" value="F:mRNA binding"/>
    <property type="evidence" value="ECO:0007669"/>
    <property type="project" value="TreeGrafter"/>
</dbReference>